<name>A0A9E7EKE5_9LILI</name>
<dbReference type="AlphaFoldDB" id="A0A9E7EKE5"/>
<dbReference type="CDD" id="cd04301">
    <property type="entry name" value="NAT_SF"/>
    <property type="match status" value="1"/>
</dbReference>
<gene>
    <name evidence="4" type="ORF">MUK42_02904</name>
</gene>
<keyword evidence="1" id="KW-0808">Transferase</keyword>
<proteinExistence type="predicted"/>
<dbReference type="PANTHER" id="PTHR10545:SF29">
    <property type="entry name" value="GH14572P-RELATED"/>
    <property type="match status" value="1"/>
</dbReference>
<evidence type="ECO:0000259" key="3">
    <source>
        <dbReference type="PROSITE" id="PS51186"/>
    </source>
</evidence>
<dbReference type="Gene3D" id="3.40.630.30">
    <property type="match status" value="1"/>
</dbReference>
<dbReference type="PANTHER" id="PTHR10545">
    <property type="entry name" value="DIAMINE N-ACETYLTRANSFERASE"/>
    <property type="match status" value="1"/>
</dbReference>
<dbReference type="Pfam" id="PF00583">
    <property type="entry name" value="Acetyltransf_1"/>
    <property type="match status" value="1"/>
</dbReference>
<dbReference type="InterPro" id="IPR051016">
    <property type="entry name" value="Diverse_Substrate_AcTransf"/>
</dbReference>
<dbReference type="InterPro" id="IPR016181">
    <property type="entry name" value="Acyl_CoA_acyltransferase"/>
</dbReference>
<evidence type="ECO:0000313" key="4">
    <source>
        <dbReference type="EMBL" id="URD79059.1"/>
    </source>
</evidence>
<dbReference type="GO" id="GO:0008080">
    <property type="term" value="F:N-acetyltransferase activity"/>
    <property type="evidence" value="ECO:0007669"/>
    <property type="project" value="UniProtKB-ARBA"/>
</dbReference>
<dbReference type="Proteomes" id="UP001055439">
    <property type="component" value="Chromosome 10"/>
</dbReference>
<dbReference type="EMBL" id="CP097503">
    <property type="protein sequence ID" value="URD79059.1"/>
    <property type="molecule type" value="Genomic_DNA"/>
</dbReference>
<protein>
    <submittedName>
        <fullName evidence="4">Acetyltransferase (GNAT) family</fullName>
    </submittedName>
</protein>
<keyword evidence="5" id="KW-1185">Reference proteome</keyword>
<evidence type="ECO:0000256" key="1">
    <source>
        <dbReference type="ARBA" id="ARBA00022679"/>
    </source>
</evidence>
<evidence type="ECO:0000256" key="2">
    <source>
        <dbReference type="ARBA" id="ARBA00023315"/>
    </source>
</evidence>
<dbReference type="SUPFAM" id="SSF55729">
    <property type="entry name" value="Acyl-CoA N-acyltransferases (Nat)"/>
    <property type="match status" value="1"/>
</dbReference>
<sequence>MSSSAAATQEETAASVWARIRLADRRDVPNIHRLIRQLAEFELLTHLFSATEASLSDTLFPSPSLPPFLSFTVLVLGLSHSPFSEDGDAPLFAPIVRRIDLESAVEDPEAVEFASPRGEGIVVAGFVLCFPNYSGYLAKLGLYIEDIFVRAAWRRRGLGRMLLAAVAGQAAQMGMGRVDSCVLDWNVNAIKFYEDMGAEVVPMRRICRLTMNKLAALVDE</sequence>
<dbReference type="InterPro" id="IPR000182">
    <property type="entry name" value="GNAT_dom"/>
</dbReference>
<dbReference type="OrthoDB" id="66620at2759"/>
<accession>A0A9E7EKE5</accession>
<reference evidence="4" key="1">
    <citation type="submission" date="2022-05" db="EMBL/GenBank/DDBJ databases">
        <title>The Musa troglodytarum L. genome provides insights into the mechanism of non-climacteric behaviour and enrichment of carotenoids.</title>
        <authorList>
            <person name="Wang J."/>
        </authorList>
    </citation>
    <scope>NUCLEOTIDE SEQUENCE</scope>
    <source>
        <tissue evidence="4">Leaf</tissue>
    </source>
</reference>
<dbReference type="PROSITE" id="PS51186">
    <property type="entry name" value="GNAT"/>
    <property type="match status" value="1"/>
</dbReference>
<dbReference type="FunFam" id="3.40.630.30:FF:000139">
    <property type="entry name" value="L-ornithine N5-acetyltransferase NATA1"/>
    <property type="match status" value="1"/>
</dbReference>
<organism evidence="4 5">
    <name type="scientific">Musa troglodytarum</name>
    <name type="common">fe'i banana</name>
    <dbReference type="NCBI Taxonomy" id="320322"/>
    <lineage>
        <taxon>Eukaryota</taxon>
        <taxon>Viridiplantae</taxon>
        <taxon>Streptophyta</taxon>
        <taxon>Embryophyta</taxon>
        <taxon>Tracheophyta</taxon>
        <taxon>Spermatophyta</taxon>
        <taxon>Magnoliopsida</taxon>
        <taxon>Liliopsida</taxon>
        <taxon>Zingiberales</taxon>
        <taxon>Musaceae</taxon>
        <taxon>Musa</taxon>
    </lineage>
</organism>
<evidence type="ECO:0000313" key="5">
    <source>
        <dbReference type="Proteomes" id="UP001055439"/>
    </source>
</evidence>
<keyword evidence="2" id="KW-0012">Acyltransferase</keyword>
<feature type="domain" description="N-acetyltransferase" evidence="3">
    <location>
        <begin position="78"/>
        <end position="216"/>
    </location>
</feature>